<organism evidence="11 12">
    <name type="scientific">Cirrhinus mrigala</name>
    <name type="common">Mrigala</name>
    <dbReference type="NCBI Taxonomy" id="683832"/>
    <lineage>
        <taxon>Eukaryota</taxon>
        <taxon>Metazoa</taxon>
        <taxon>Chordata</taxon>
        <taxon>Craniata</taxon>
        <taxon>Vertebrata</taxon>
        <taxon>Euteleostomi</taxon>
        <taxon>Actinopterygii</taxon>
        <taxon>Neopterygii</taxon>
        <taxon>Teleostei</taxon>
        <taxon>Ostariophysi</taxon>
        <taxon>Cypriniformes</taxon>
        <taxon>Cyprinidae</taxon>
        <taxon>Labeoninae</taxon>
        <taxon>Labeonini</taxon>
        <taxon>Cirrhinus</taxon>
    </lineage>
</organism>
<keyword evidence="3" id="KW-0732">Signal</keyword>
<evidence type="ECO:0000256" key="4">
    <source>
        <dbReference type="ARBA" id="ARBA00022737"/>
    </source>
</evidence>
<dbReference type="AlphaFoldDB" id="A0ABD0MM11"/>
<protein>
    <recommendedName>
        <fullName evidence="10">SRCR domain-containing protein</fullName>
    </recommendedName>
</protein>
<keyword evidence="6" id="KW-0472">Membrane</keyword>
<dbReference type="Gene3D" id="3.10.250.10">
    <property type="entry name" value="SRCR-like domain"/>
    <property type="match status" value="1"/>
</dbReference>
<dbReference type="InterPro" id="IPR036772">
    <property type="entry name" value="SRCR-like_dom_sf"/>
</dbReference>
<evidence type="ECO:0000256" key="9">
    <source>
        <dbReference type="PROSITE-ProRule" id="PRU00196"/>
    </source>
</evidence>
<evidence type="ECO:0000256" key="3">
    <source>
        <dbReference type="ARBA" id="ARBA00022729"/>
    </source>
</evidence>
<keyword evidence="8" id="KW-0325">Glycoprotein</keyword>
<dbReference type="PRINTS" id="PR00258">
    <property type="entry name" value="SPERACTRCPTR"/>
</dbReference>
<sequence>YYSISLVNGTNDCSGRVEILYDGTWGTVCDDDWDIDDAAVVCRQIGCERVYSAETNAYF</sequence>
<feature type="non-terminal residue" evidence="11">
    <location>
        <position position="59"/>
    </location>
</feature>
<reference evidence="11 12" key="1">
    <citation type="submission" date="2024-05" db="EMBL/GenBank/DDBJ databases">
        <title>Genome sequencing and assembly of Indian major carp, Cirrhinus mrigala (Hamilton, 1822).</title>
        <authorList>
            <person name="Mohindra V."/>
            <person name="Chowdhury L.M."/>
            <person name="Lal K."/>
            <person name="Jena J.K."/>
        </authorList>
    </citation>
    <scope>NUCLEOTIDE SEQUENCE [LARGE SCALE GENOMIC DNA]</scope>
    <source>
        <strain evidence="11">CM1030</strain>
        <tissue evidence="11">Blood</tissue>
    </source>
</reference>
<evidence type="ECO:0000313" key="11">
    <source>
        <dbReference type="EMBL" id="KAL0149936.1"/>
    </source>
</evidence>
<dbReference type="PROSITE" id="PS00420">
    <property type="entry name" value="SRCR_1"/>
    <property type="match status" value="1"/>
</dbReference>
<keyword evidence="2" id="KW-0812">Transmembrane</keyword>
<keyword evidence="4" id="KW-0677">Repeat</keyword>
<dbReference type="GO" id="GO:0016020">
    <property type="term" value="C:membrane"/>
    <property type="evidence" value="ECO:0007669"/>
    <property type="project" value="UniProtKB-SubCell"/>
</dbReference>
<evidence type="ECO:0000259" key="10">
    <source>
        <dbReference type="PROSITE" id="PS50287"/>
    </source>
</evidence>
<keyword evidence="12" id="KW-1185">Reference proteome</keyword>
<dbReference type="Proteomes" id="UP001529510">
    <property type="component" value="Unassembled WGS sequence"/>
</dbReference>
<dbReference type="InterPro" id="IPR001190">
    <property type="entry name" value="SRCR"/>
</dbReference>
<evidence type="ECO:0000256" key="6">
    <source>
        <dbReference type="ARBA" id="ARBA00023136"/>
    </source>
</evidence>
<evidence type="ECO:0000256" key="7">
    <source>
        <dbReference type="ARBA" id="ARBA00023157"/>
    </source>
</evidence>
<evidence type="ECO:0000256" key="8">
    <source>
        <dbReference type="ARBA" id="ARBA00023180"/>
    </source>
</evidence>
<dbReference type="EMBL" id="JAMKFB020000312">
    <property type="protein sequence ID" value="KAL0149936.1"/>
    <property type="molecule type" value="Genomic_DNA"/>
</dbReference>
<keyword evidence="5" id="KW-1133">Transmembrane helix</keyword>
<dbReference type="PANTHER" id="PTHR48071">
    <property type="entry name" value="SRCR DOMAIN-CONTAINING PROTEIN"/>
    <property type="match status" value="1"/>
</dbReference>
<dbReference type="Pfam" id="PF00530">
    <property type="entry name" value="SRCR"/>
    <property type="match status" value="1"/>
</dbReference>
<dbReference type="PANTHER" id="PTHR48071:SF22">
    <property type="entry name" value="DELETED IN MALIGNANT BRAIN TUMORS 1 PROTEIN-LIKE"/>
    <property type="match status" value="1"/>
</dbReference>
<comment type="subcellular location">
    <subcellularLocation>
        <location evidence="1">Membrane</location>
        <topology evidence="1">Single-pass membrane protein</topology>
    </subcellularLocation>
</comment>
<comment type="caution">
    <text evidence="11">The sequence shown here is derived from an EMBL/GenBank/DDBJ whole genome shotgun (WGS) entry which is preliminary data.</text>
</comment>
<evidence type="ECO:0000256" key="2">
    <source>
        <dbReference type="ARBA" id="ARBA00022692"/>
    </source>
</evidence>
<name>A0ABD0MM11_CIRMR</name>
<feature type="domain" description="SRCR" evidence="10">
    <location>
        <begin position="4"/>
        <end position="59"/>
    </location>
</feature>
<evidence type="ECO:0000313" key="12">
    <source>
        <dbReference type="Proteomes" id="UP001529510"/>
    </source>
</evidence>
<feature type="non-terminal residue" evidence="11">
    <location>
        <position position="1"/>
    </location>
</feature>
<proteinExistence type="predicted"/>
<evidence type="ECO:0000256" key="5">
    <source>
        <dbReference type="ARBA" id="ARBA00022989"/>
    </source>
</evidence>
<evidence type="ECO:0000256" key="1">
    <source>
        <dbReference type="ARBA" id="ARBA00004167"/>
    </source>
</evidence>
<dbReference type="FunFam" id="3.10.250.10:FF:000016">
    <property type="entry name" value="Scavenger receptor cysteine-rich protein type 12"/>
    <property type="match status" value="1"/>
</dbReference>
<keyword evidence="7" id="KW-1015">Disulfide bond</keyword>
<gene>
    <name evidence="11" type="ORF">M9458_054768</name>
</gene>
<dbReference type="SMART" id="SM00202">
    <property type="entry name" value="SR"/>
    <property type="match status" value="1"/>
</dbReference>
<comment type="caution">
    <text evidence="9">Lacks conserved residue(s) required for the propagation of feature annotation.</text>
</comment>
<accession>A0ABD0MM11</accession>
<dbReference type="SUPFAM" id="SSF56487">
    <property type="entry name" value="SRCR-like"/>
    <property type="match status" value="1"/>
</dbReference>
<dbReference type="PROSITE" id="PS50287">
    <property type="entry name" value="SRCR_2"/>
    <property type="match status" value="1"/>
</dbReference>